<keyword evidence="1" id="KW-0812">Transmembrane</keyword>
<dbReference type="Proteomes" id="UP000215459">
    <property type="component" value="Unassembled WGS sequence"/>
</dbReference>
<comment type="caution">
    <text evidence="2">The sequence shown here is derived from an EMBL/GenBank/DDBJ whole genome shotgun (WGS) entry which is preliminary data.</text>
</comment>
<organism evidence="2 3">
    <name type="scientific">Paludifilum halophilum</name>
    <dbReference type="NCBI Taxonomy" id="1642702"/>
    <lineage>
        <taxon>Bacteria</taxon>
        <taxon>Bacillati</taxon>
        <taxon>Bacillota</taxon>
        <taxon>Bacilli</taxon>
        <taxon>Bacillales</taxon>
        <taxon>Thermoactinomycetaceae</taxon>
        <taxon>Paludifilum</taxon>
    </lineage>
</organism>
<dbReference type="GO" id="GO:0016020">
    <property type="term" value="C:membrane"/>
    <property type="evidence" value="ECO:0007669"/>
    <property type="project" value="GOC"/>
</dbReference>
<accession>A0A235BBI5</accession>
<evidence type="ECO:0000256" key="1">
    <source>
        <dbReference type="SAM" id="Phobius"/>
    </source>
</evidence>
<name>A0A235BBI5_9BACL</name>
<sequence length="102" mass="12158">MNISDFLEQYKKDHQHPINKLTHAVGIPMIVVSLPWFFFYWKTALTLFILGWILQFVGHLFEGKKPSFFRNPLYLIVGPWWWVKKALAPQKREDPTRDDVSK</sequence>
<dbReference type="PANTHER" id="PTHR28026">
    <property type="entry name" value="DUF962 DOMAIN PROTEIN (AFU_ORTHOLOGUE AFUA_8G05310)"/>
    <property type="match status" value="1"/>
</dbReference>
<gene>
    <name evidence="2" type="ORF">CHM34_01300</name>
</gene>
<keyword evidence="1" id="KW-1133">Transmembrane helix</keyword>
<evidence type="ECO:0000313" key="2">
    <source>
        <dbReference type="EMBL" id="OYD09670.1"/>
    </source>
</evidence>
<dbReference type="RefSeq" id="WP_094262770.1">
    <property type="nucleotide sequence ID" value="NZ_NOWF01000001.1"/>
</dbReference>
<dbReference type="AlphaFoldDB" id="A0A235BBI5"/>
<dbReference type="OrthoDB" id="5515308at2"/>
<dbReference type="EMBL" id="NOWF01000001">
    <property type="protein sequence ID" value="OYD09670.1"/>
    <property type="molecule type" value="Genomic_DNA"/>
</dbReference>
<dbReference type="PANTHER" id="PTHR28026:SF9">
    <property type="entry name" value="2-HYDROXY-PALMITIC ACID DIOXYGENASE MPO1"/>
    <property type="match status" value="1"/>
</dbReference>
<evidence type="ECO:0000313" key="3">
    <source>
        <dbReference type="Proteomes" id="UP000215459"/>
    </source>
</evidence>
<feature type="transmembrane region" description="Helical" evidence="1">
    <location>
        <begin position="44"/>
        <end position="61"/>
    </location>
</feature>
<reference evidence="2 3" key="1">
    <citation type="submission" date="2017-07" db="EMBL/GenBank/DDBJ databases">
        <title>The genome sequence of Paludifilum halophilum highlights mechanisms for microbial adaptation to high salt environemnts.</title>
        <authorList>
            <person name="Belbahri L."/>
        </authorList>
    </citation>
    <scope>NUCLEOTIDE SEQUENCE [LARGE SCALE GENOMIC DNA]</scope>
    <source>
        <strain evidence="2 3">DSM 102817</strain>
    </source>
</reference>
<keyword evidence="3" id="KW-1185">Reference proteome</keyword>
<dbReference type="Pfam" id="PF06127">
    <property type="entry name" value="Mpo1-like"/>
    <property type="match status" value="1"/>
</dbReference>
<keyword evidence="1" id="KW-0472">Membrane</keyword>
<protein>
    <submittedName>
        <fullName evidence="2">Permease</fullName>
    </submittedName>
</protein>
<dbReference type="InterPro" id="IPR009305">
    <property type="entry name" value="Mpo1-like"/>
</dbReference>
<dbReference type="GO" id="GO:0046521">
    <property type="term" value="P:sphingoid catabolic process"/>
    <property type="evidence" value="ECO:0007669"/>
    <property type="project" value="TreeGrafter"/>
</dbReference>
<feature type="transmembrane region" description="Helical" evidence="1">
    <location>
        <begin position="21"/>
        <end position="38"/>
    </location>
</feature>
<proteinExistence type="predicted"/>